<gene>
    <name evidence="2" type="ORF">PIB30_092851</name>
</gene>
<accession>A0ABU6XXI6</accession>
<protein>
    <submittedName>
        <fullName evidence="2">Uncharacterized protein</fullName>
    </submittedName>
</protein>
<proteinExistence type="predicted"/>
<evidence type="ECO:0000313" key="2">
    <source>
        <dbReference type="EMBL" id="MED6201233.1"/>
    </source>
</evidence>
<evidence type="ECO:0000313" key="3">
    <source>
        <dbReference type="Proteomes" id="UP001341840"/>
    </source>
</evidence>
<sequence>MHRTRKNRTLTWADRGRDELQTTPVRISAFRLPWHPNVRAMGWRCTSMVGIPLNGNATQEPPMVVGSTNAWADTWRGFRSTILCPRLGDGQQSRPTRHSSADTVRKYGNPEGTAPSTPWGCEQAEGSEGDESAPRGRFSNTNPYQQCVKAQPREHRAYTWQKNEERKLAEQETKFGSKTEEELHAYAWKSTHMRATQGPLHA</sequence>
<reference evidence="2 3" key="1">
    <citation type="journal article" date="2023" name="Plants (Basel)">
        <title>Bridging the Gap: Combining Genomics and Transcriptomics Approaches to Understand Stylosanthes scabra, an Orphan Legume from the Brazilian Caatinga.</title>
        <authorList>
            <person name="Ferreira-Neto J.R.C."/>
            <person name="da Silva M.D."/>
            <person name="Binneck E."/>
            <person name="de Melo N.F."/>
            <person name="da Silva R.H."/>
            <person name="de Melo A.L.T.M."/>
            <person name="Pandolfi V."/>
            <person name="Bustamante F.O."/>
            <person name="Brasileiro-Vidal A.C."/>
            <person name="Benko-Iseppon A.M."/>
        </authorList>
    </citation>
    <scope>NUCLEOTIDE SEQUENCE [LARGE SCALE GENOMIC DNA]</scope>
    <source>
        <tissue evidence="2">Leaves</tissue>
    </source>
</reference>
<name>A0ABU6XXI6_9FABA</name>
<feature type="region of interest" description="Disordered" evidence="1">
    <location>
        <begin position="86"/>
        <end position="143"/>
    </location>
</feature>
<evidence type="ECO:0000256" key="1">
    <source>
        <dbReference type="SAM" id="MobiDB-lite"/>
    </source>
</evidence>
<dbReference type="EMBL" id="JASCZI010213391">
    <property type="protein sequence ID" value="MED6201233.1"/>
    <property type="molecule type" value="Genomic_DNA"/>
</dbReference>
<dbReference type="Proteomes" id="UP001341840">
    <property type="component" value="Unassembled WGS sequence"/>
</dbReference>
<comment type="caution">
    <text evidence="2">The sequence shown here is derived from an EMBL/GenBank/DDBJ whole genome shotgun (WGS) entry which is preliminary data.</text>
</comment>
<keyword evidence="3" id="KW-1185">Reference proteome</keyword>
<organism evidence="2 3">
    <name type="scientific">Stylosanthes scabra</name>
    <dbReference type="NCBI Taxonomy" id="79078"/>
    <lineage>
        <taxon>Eukaryota</taxon>
        <taxon>Viridiplantae</taxon>
        <taxon>Streptophyta</taxon>
        <taxon>Embryophyta</taxon>
        <taxon>Tracheophyta</taxon>
        <taxon>Spermatophyta</taxon>
        <taxon>Magnoliopsida</taxon>
        <taxon>eudicotyledons</taxon>
        <taxon>Gunneridae</taxon>
        <taxon>Pentapetalae</taxon>
        <taxon>rosids</taxon>
        <taxon>fabids</taxon>
        <taxon>Fabales</taxon>
        <taxon>Fabaceae</taxon>
        <taxon>Papilionoideae</taxon>
        <taxon>50 kb inversion clade</taxon>
        <taxon>dalbergioids sensu lato</taxon>
        <taxon>Dalbergieae</taxon>
        <taxon>Pterocarpus clade</taxon>
        <taxon>Stylosanthes</taxon>
    </lineage>
</organism>